<evidence type="ECO:0000256" key="1">
    <source>
        <dbReference type="ARBA" id="ARBA00023015"/>
    </source>
</evidence>
<dbReference type="KEGG" id="pect:BN1012_Phect499"/>
<dbReference type="EMBL" id="HG966617">
    <property type="protein sequence ID" value="CDO58713.1"/>
    <property type="molecule type" value="Genomic_DNA"/>
</dbReference>
<proteinExistence type="predicted"/>
<dbReference type="GO" id="GO:0003677">
    <property type="term" value="F:DNA binding"/>
    <property type="evidence" value="ECO:0007669"/>
    <property type="project" value="UniProtKB-KW"/>
</dbReference>
<organism evidence="5 6">
    <name type="scientific">Candidatus Phaeomarinibacter ectocarpi</name>
    <dbReference type="NCBI Taxonomy" id="1458461"/>
    <lineage>
        <taxon>Bacteria</taxon>
        <taxon>Pseudomonadati</taxon>
        <taxon>Pseudomonadota</taxon>
        <taxon>Alphaproteobacteria</taxon>
        <taxon>Hyphomicrobiales</taxon>
        <taxon>Parvibaculaceae</taxon>
        <taxon>Candidatus Phaeomarinibacter</taxon>
    </lineage>
</organism>
<dbReference type="PANTHER" id="PTHR33204">
    <property type="entry name" value="TRANSCRIPTIONAL REGULATOR, MARR FAMILY"/>
    <property type="match status" value="1"/>
</dbReference>
<dbReference type="PATRIC" id="fig|1458461.3.peg.498"/>
<dbReference type="GO" id="GO:0006355">
    <property type="term" value="P:regulation of DNA-templated transcription"/>
    <property type="evidence" value="ECO:0007669"/>
    <property type="project" value="UniProtKB-ARBA"/>
</dbReference>
<gene>
    <name evidence="5" type="ORF">BN1012_Phect499</name>
</gene>
<dbReference type="Proteomes" id="UP000032160">
    <property type="component" value="Chromosome I"/>
</dbReference>
<keyword evidence="2" id="KW-0238">DNA-binding</keyword>
<dbReference type="RefSeq" id="WP_043950941.1">
    <property type="nucleotide sequence ID" value="NZ_HG966617.1"/>
</dbReference>
<protein>
    <submittedName>
        <fullName evidence="5">Transcriptional regulator, HxlR family</fullName>
    </submittedName>
</protein>
<sequence>MALLDLLGRRGALRLIWELRQDALTFRALQEAADLNPSTLNARLKDLRGARIVTLGDQGYSLTGEGDNLLNSILPLHAWAEQWAKDADQT</sequence>
<dbReference type="SUPFAM" id="SSF46785">
    <property type="entry name" value="Winged helix' DNA-binding domain"/>
    <property type="match status" value="1"/>
</dbReference>
<dbReference type="PANTHER" id="PTHR33204:SF37">
    <property type="entry name" value="HTH-TYPE TRANSCRIPTIONAL REGULATOR YODB"/>
    <property type="match status" value="1"/>
</dbReference>
<dbReference type="InterPro" id="IPR036388">
    <property type="entry name" value="WH-like_DNA-bd_sf"/>
</dbReference>
<evidence type="ECO:0000256" key="2">
    <source>
        <dbReference type="ARBA" id="ARBA00023125"/>
    </source>
</evidence>
<dbReference type="InterPro" id="IPR002577">
    <property type="entry name" value="HTH_HxlR"/>
</dbReference>
<evidence type="ECO:0000313" key="6">
    <source>
        <dbReference type="Proteomes" id="UP000032160"/>
    </source>
</evidence>
<evidence type="ECO:0000256" key="3">
    <source>
        <dbReference type="ARBA" id="ARBA00023163"/>
    </source>
</evidence>
<dbReference type="Pfam" id="PF01638">
    <property type="entry name" value="HxlR"/>
    <property type="match status" value="1"/>
</dbReference>
<dbReference type="AlphaFoldDB" id="X5M6P7"/>
<name>X5M6P7_9HYPH</name>
<dbReference type="HOGENOM" id="CLU_111585_6_1_5"/>
<keyword evidence="3" id="KW-0804">Transcription</keyword>
<evidence type="ECO:0000313" key="5">
    <source>
        <dbReference type="EMBL" id="CDO58713.1"/>
    </source>
</evidence>
<dbReference type="Gene3D" id="1.10.10.10">
    <property type="entry name" value="Winged helix-like DNA-binding domain superfamily/Winged helix DNA-binding domain"/>
    <property type="match status" value="1"/>
</dbReference>
<dbReference type="OrthoDB" id="8904061at2"/>
<dbReference type="InterPro" id="IPR036390">
    <property type="entry name" value="WH_DNA-bd_sf"/>
</dbReference>
<feature type="domain" description="HTH hxlR-type" evidence="4">
    <location>
        <begin position="6"/>
        <end position="86"/>
    </location>
</feature>
<dbReference type="InterPro" id="IPR011991">
    <property type="entry name" value="ArsR-like_HTH"/>
</dbReference>
<dbReference type="CDD" id="cd00090">
    <property type="entry name" value="HTH_ARSR"/>
    <property type="match status" value="1"/>
</dbReference>
<reference evidence="5 6" key="1">
    <citation type="journal article" date="2014" name="Front. Genet.">
        <title>Genome and metabolic network of "Candidatus Phaeomarinobacter ectocarpi" Ec32, a new candidate genus of Alphaproteobacteria frequently associated with brown algae.</title>
        <authorList>
            <person name="Dittami S.M."/>
            <person name="Barbeyron T."/>
            <person name="Boyen C."/>
            <person name="Cambefort J."/>
            <person name="Collet G."/>
            <person name="Delage L."/>
            <person name="Gobet A."/>
            <person name="Groisillier A."/>
            <person name="Leblanc C."/>
            <person name="Michel G."/>
            <person name="Scornet D."/>
            <person name="Siegel A."/>
            <person name="Tapia J.E."/>
            <person name="Tonon T."/>
        </authorList>
    </citation>
    <scope>NUCLEOTIDE SEQUENCE [LARGE SCALE GENOMIC DNA]</scope>
    <source>
        <strain evidence="5 6">Ec32</strain>
    </source>
</reference>
<keyword evidence="6" id="KW-1185">Reference proteome</keyword>
<accession>X5M6P7</accession>
<dbReference type="STRING" id="1458461.BN1012_Phect499"/>
<evidence type="ECO:0000259" key="4">
    <source>
        <dbReference type="Pfam" id="PF01638"/>
    </source>
</evidence>
<keyword evidence="1" id="KW-0805">Transcription regulation</keyword>